<evidence type="ECO:0000313" key="13">
    <source>
        <dbReference type="Proteomes" id="UP000245956"/>
    </source>
</evidence>
<reference evidence="12 13" key="2">
    <citation type="journal article" date="2016" name="Front. Microbiol.">
        <title>Genome and transcriptome sequences reveal the specific parasitism of the nematophagous Purpureocillium lilacinum 36-1.</title>
        <authorList>
            <person name="Xie J."/>
            <person name="Li S."/>
            <person name="Mo C."/>
            <person name="Xiao X."/>
            <person name="Peng D."/>
            <person name="Wang G."/>
            <person name="Xiao Y."/>
        </authorList>
    </citation>
    <scope>NUCLEOTIDE SEQUENCE [LARGE SCALE GENOMIC DNA]</scope>
    <source>
        <strain evidence="12 13">36-1</strain>
    </source>
</reference>
<comment type="caution">
    <text evidence="12">The sequence shown here is derived from an EMBL/GenBank/DDBJ whole genome shotgun (WGS) entry which is preliminary data.</text>
</comment>
<feature type="chain" id="PRO_5015763347" description="Peptidase S53 domain-containing protein" evidence="9">
    <location>
        <begin position="17"/>
        <end position="611"/>
    </location>
</feature>
<proteinExistence type="predicted"/>
<dbReference type="EMBL" id="LCWV01000012">
    <property type="protein sequence ID" value="PWI69465.1"/>
    <property type="molecule type" value="Genomic_DNA"/>
</dbReference>
<evidence type="ECO:0000256" key="2">
    <source>
        <dbReference type="ARBA" id="ARBA00022670"/>
    </source>
</evidence>
<dbReference type="InterPro" id="IPR036852">
    <property type="entry name" value="Peptidase_S8/S53_dom_sf"/>
</dbReference>
<keyword evidence="6 8" id="KW-0106">Calcium</keyword>
<protein>
    <recommendedName>
        <fullName evidence="10">Peptidase S53 domain-containing protein</fullName>
    </recommendedName>
</protein>
<organism evidence="12 13">
    <name type="scientific">Purpureocillium lilacinum</name>
    <name type="common">Paecilomyces lilacinus</name>
    <dbReference type="NCBI Taxonomy" id="33203"/>
    <lineage>
        <taxon>Eukaryota</taxon>
        <taxon>Fungi</taxon>
        <taxon>Dikarya</taxon>
        <taxon>Ascomycota</taxon>
        <taxon>Pezizomycotina</taxon>
        <taxon>Sordariomycetes</taxon>
        <taxon>Hypocreomycetidae</taxon>
        <taxon>Hypocreales</taxon>
        <taxon>Ophiocordycipitaceae</taxon>
        <taxon>Purpureocillium</taxon>
    </lineage>
</organism>
<feature type="domain" description="Peptidase S53" evidence="10">
    <location>
        <begin position="205"/>
        <end position="611"/>
    </location>
</feature>
<evidence type="ECO:0000256" key="6">
    <source>
        <dbReference type="ARBA" id="ARBA00022837"/>
    </source>
</evidence>
<comment type="subcellular location">
    <subcellularLocation>
        <location evidence="1">Secreted</location>
        <location evidence="1">Extracellular space</location>
    </subcellularLocation>
</comment>
<keyword evidence="4 8" id="KW-0378">Hydrolase</keyword>
<comment type="cofactor">
    <cofactor evidence="8">
        <name>Ca(2+)</name>
        <dbReference type="ChEBI" id="CHEBI:29108"/>
    </cofactor>
    <text evidence="8">Binds 1 Ca(2+) ion per subunit.</text>
</comment>
<dbReference type="SUPFAM" id="SSF52743">
    <property type="entry name" value="Subtilisin-like"/>
    <property type="match status" value="1"/>
</dbReference>
<evidence type="ECO:0000259" key="10">
    <source>
        <dbReference type="PROSITE" id="PS51695"/>
    </source>
</evidence>
<keyword evidence="5 8" id="KW-0720">Serine protease</keyword>
<dbReference type="PROSITE" id="PS51695">
    <property type="entry name" value="SEDOLISIN"/>
    <property type="match status" value="1"/>
</dbReference>
<dbReference type="SUPFAM" id="SSF54897">
    <property type="entry name" value="Protease propeptides/inhibitors"/>
    <property type="match status" value="1"/>
</dbReference>
<feature type="signal peptide" evidence="9">
    <location>
        <begin position="1"/>
        <end position="16"/>
    </location>
</feature>
<keyword evidence="14" id="KW-1185">Reference proteome</keyword>
<feature type="binding site" evidence="8">
    <location>
        <position position="574"/>
    </location>
    <ligand>
        <name>Ca(2+)</name>
        <dbReference type="ChEBI" id="CHEBI:29108"/>
    </ligand>
</feature>
<evidence type="ECO:0000256" key="5">
    <source>
        <dbReference type="ARBA" id="ARBA00022825"/>
    </source>
</evidence>
<feature type="binding site" evidence="8">
    <location>
        <position position="575"/>
    </location>
    <ligand>
        <name>Ca(2+)</name>
        <dbReference type="ChEBI" id="CHEBI:29108"/>
    </ligand>
</feature>
<dbReference type="PANTHER" id="PTHR14218:SF19">
    <property type="entry name" value="SERINE PROTEASE AORO, PUTATIVE (AFU_ORTHOLOGUE AFUA_6G10250)-RELATED"/>
    <property type="match status" value="1"/>
</dbReference>
<evidence type="ECO:0000256" key="9">
    <source>
        <dbReference type="SAM" id="SignalP"/>
    </source>
</evidence>
<evidence type="ECO:0000256" key="1">
    <source>
        <dbReference type="ARBA" id="ARBA00004239"/>
    </source>
</evidence>
<evidence type="ECO:0000256" key="8">
    <source>
        <dbReference type="PROSITE-ProRule" id="PRU01032"/>
    </source>
</evidence>
<dbReference type="CDD" id="cd11377">
    <property type="entry name" value="Pro-peptidase_S53"/>
    <property type="match status" value="1"/>
</dbReference>
<dbReference type="PANTHER" id="PTHR14218">
    <property type="entry name" value="PROTEASE S8 TRIPEPTIDYL PEPTIDASE I CLN2"/>
    <property type="match status" value="1"/>
</dbReference>
<feature type="active site" description="Charge relay system" evidence="8">
    <location>
        <position position="289"/>
    </location>
</feature>
<dbReference type="InterPro" id="IPR030400">
    <property type="entry name" value="Sedolisin_dom"/>
</dbReference>
<dbReference type="GO" id="GO:0005576">
    <property type="term" value="C:extracellular region"/>
    <property type="evidence" value="ECO:0007669"/>
    <property type="project" value="UniProtKB-SubCell"/>
</dbReference>
<evidence type="ECO:0000313" key="12">
    <source>
        <dbReference type="EMBL" id="PWI69465.1"/>
    </source>
</evidence>
<dbReference type="Proteomes" id="UP000245956">
    <property type="component" value="Unassembled WGS sequence"/>
</dbReference>
<keyword evidence="9" id="KW-0732">Signal</keyword>
<dbReference type="InterPro" id="IPR050819">
    <property type="entry name" value="Tripeptidyl-peptidase_I"/>
</dbReference>
<feature type="binding site" evidence="8">
    <location>
        <position position="600"/>
    </location>
    <ligand>
        <name>Ca(2+)</name>
        <dbReference type="ChEBI" id="CHEBI:29108"/>
    </ligand>
</feature>
<evidence type="ECO:0000313" key="11">
    <source>
        <dbReference type="EMBL" id="KAK4071801.1"/>
    </source>
</evidence>
<sequence>MRSFVFFCGLAAGALGHLWTKKQAPNSTFEIPIRIALAQRNLEKGVDLGMAVSDPDSPTYGHHYTKDQIRDLFSPTDESILRVRQWLVASGIPEGKITVSQTKSWVNFEASIGRLEQLLNAKYHVYDNLVTRTEHFGTDEYYLPEDLAVHIDFVLPGTAFSRFHQGGVDLKKRKLGLTGTKSRPLRPPPAEIQSRPGSLADCYNQITPACIKAMYNIPQARLAHPSNKLGIYELNGDAYVQSDLDMFTKLYAPYVPPGTAPLVHNIDGSNGTSEDPDMQYQAGSESMLDFEMVVPIIYPQGTVLYSVPYPDPKPGIFNLFLDALDGSYCDRTSHGYTGDTPKIDGVYPMRDCGTLAATNVISISYGFPEFMYPARYLERQCDEWMKLALAGITVVVASGDNGVAGNTNACLGKLKNIFVPDAVSSCPYVTSVGSTVLPPHKRPGDQETATTSFSSGGGFSNIFKTPSYQKRAVADHLFYFNPGYPSYNTSRGQIPKNGGIYNAQGRGFPDLSANGDNSAVITNGIAWLGGGTSQAAPIIAAMFNLVNEERLAANKSTIGFVNPMLYKHPEIFNDIRVGKQDKGGLYDNGCGNDGFQCGQGWDPVTGLGTPD</sequence>
<dbReference type="Gene3D" id="3.40.50.200">
    <property type="entry name" value="Peptidase S8/S53 domain"/>
    <property type="match status" value="1"/>
</dbReference>
<reference evidence="12" key="1">
    <citation type="submission" date="2015-05" db="EMBL/GenBank/DDBJ databases">
        <authorList>
            <person name="Wang D.B."/>
            <person name="Wang M."/>
        </authorList>
    </citation>
    <scope>NUCLEOTIDE SEQUENCE</scope>
    <source>
        <strain evidence="12">36-1</strain>
    </source>
</reference>
<gene>
    <name evidence="12" type="ORF">PCL_01112</name>
    <name evidence="11" type="ORF">Purlil1_13320</name>
</gene>
<keyword evidence="2 8" id="KW-0645">Protease</keyword>
<dbReference type="AlphaFoldDB" id="A0A2U3E4L8"/>
<reference evidence="11 14" key="4">
    <citation type="journal article" date="2024" name="Microbiol. Resour. Announc.">
        <title>Genome annotations for the ascomycete fungi Trichoderma harzianum, Trichoderma aggressivum, and Purpureocillium lilacinum.</title>
        <authorList>
            <person name="Beijen E.P.W."/>
            <person name="Ohm R.A."/>
        </authorList>
    </citation>
    <scope>NUCLEOTIDE SEQUENCE [LARGE SCALE GENOMIC DNA]</scope>
    <source>
        <strain evidence="11 14">CBS 150709</strain>
    </source>
</reference>
<evidence type="ECO:0000313" key="14">
    <source>
        <dbReference type="Proteomes" id="UP001287286"/>
    </source>
</evidence>
<dbReference type="InterPro" id="IPR015366">
    <property type="entry name" value="S53_propep"/>
</dbReference>
<dbReference type="InterPro" id="IPR023828">
    <property type="entry name" value="Peptidase_S8_Ser-AS"/>
</dbReference>
<feature type="active site" description="Charge relay system" evidence="8">
    <location>
        <position position="285"/>
    </location>
</feature>
<evidence type="ECO:0000256" key="4">
    <source>
        <dbReference type="ARBA" id="ARBA00022801"/>
    </source>
</evidence>
<accession>A0A2U3E4L8</accession>
<evidence type="ECO:0000256" key="7">
    <source>
        <dbReference type="ARBA" id="ARBA00023145"/>
    </source>
</evidence>
<reference evidence="11" key="3">
    <citation type="submission" date="2023-11" db="EMBL/GenBank/DDBJ databases">
        <authorList>
            <person name="Beijen E."/>
            <person name="Ohm R.A."/>
        </authorList>
    </citation>
    <scope>NUCLEOTIDE SEQUENCE</scope>
    <source>
        <strain evidence="11">CBS 150709</strain>
    </source>
</reference>
<keyword evidence="7" id="KW-0865">Zymogen</keyword>
<dbReference type="GO" id="GO:0004252">
    <property type="term" value="F:serine-type endopeptidase activity"/>
    <property type="evidence" value="ECO:0007669"/>
    <property type="project" value="UniProtKB-UniRule"/>
</dbReference>
<name>A0A2U3E4L8_PURLI</name>
<dbReference type="GO" id="GO:0006508">
    <property type="term" value="P:proteolysis"/>
    <property type="evidence" value="ECO:0007669"/>
    <property type="project" value="UniProtKB-KW"/>
</dbReference>
<dbReference type="SMART" id="SM00944">
    <property type="entry name" value="Pro-kuma_activ"/>
    <property type="match status" value="1"/>
</dbReference>
<evidence type="ECO:0000256" key="3">
    <source>
        <dbReference type="ARBA" id="ARBA00022723"/>
    </source>
</evidence>
<dbReference type="GO" id="GO:0046872">
    <property type="term" value="F:metal ion binding"/>
    <property type="evidence" value="ECO:0007669"/>
    <property type="project" value="UniProtKB-UniRule"/>
</dbReference>
<dbReference type="Proteomes" id="UP001287286">
    <property type="component" value="Unassembled WGS sequence"/>
</dbReference>
<dbReference type="CDD" id="cd04056">
    <property type="entry name" value="Peptidases_S53"/>
    <property type="match status" value="1"/>
</dbReference>
<keyword evidence="3 8" id="KW-0479">Metal-binding</keyword>
<dbReference type="Pfam" id="PF09286">
    <property type="entry name" value="Pro-kuma_activ"/>
    <property type="match status" value="1"/>
</dbReference>
<dbReference type="GO" id="GO:0008240">
    <property type="term" value="F:tripeptidyl-peptidase activity"/>
    <property type="evidence" value="ECO:0007669"/>
    <property type="project" value="TreeGrafter"/>
</dbReference>
<dbReference type="EMBL" id="JAWRVI010000199">
    <property type="protein sequence ID" value="KAK4071801.1"/>
    <property type="molecule type" value="Genomic_DNA"/>
</dbReference>
<feature type="binding site" evidence="8">
    <location>
        <position position="602"/>
    </location>
    <ligand>
        <name>Ca(2+)</name>
        <dbReference type="ChEBI" id="CHEBI:29108"/>
    </ligand>
</feature>
<dbReference type="PROSITE" id="PS00138">
    <property type="entry name" value="SUBTILASE_SER"/>
    <property type="match status" value="1"/>
</dbReference>
<feature type="active site" description="Charge relay system" evidence="8">
    <location>
        <position position="533"/>
    </location>
</feature>